<comment type="caution">
    <text evidence="8">The sequence shown here is derived from an EMBL/GenBank/DDBJ whole genome shotgun (WGS) entry which is preliminary data.</text>
</comment>
<feature type="domain" description="HAT C-terminal dimerisation" evidence="7">
    <location>
        <begin position="789"/>
        <end position="875"/>
    </location>
</feature>
<keyword evidence="9" id="KW-1185">Reference proteome</keyword>
<keyword evidence="4" id="KW-0862">Zinc</keyword>
<accession>A0A8X6F509</accession>
<keyword evidence="5" id="KW-0539">Nucleus</keyword>
<dbReference type="SUPFAM" id="SSF53098">
    <property type="entry name" value="Ribonuclease H-like"/>
    <property type="match status" value="1"/>
</dbReference>
<dbReference type="InterPro" id="IPR012337">
    <property type="entry name" value="RNaseH-like_sf"/>
</dbReference>
<sequence>METGASTSVVCSADVAAFVDALETINIAETECYDTGENVVICVSDPEMNIAKDSELSVTDIEDACTETGSNYFNPDTRKLKAIMQQLVSQKKAIIIKKSLTNTKGTKQFKSDVWNWFGDVRLFISESDAERLKIPFYMRLCGDEQAMICKVFVGCFRCSALFMYDAQKHSTSTLRYHVRACNRPKECIFVSEDRMDDESTEVNESDRQQQQQHQNHPSGSAPKVKRFRTDPRKQKEVIEQLFQKQKAVVTRKSFMNMKGNRRFKSDVWNWFGDIKLLISRSEAKQLKIPYYIRRCGDEQLVLSKVFVGCFKCMALFIHDSQKSTSTLRYHIRTCSRPKERKKRTTPNIIFFPNKKSPKQPEALNDADAIPAHEKLLNFALSSESSLDVIKDPEFHKILQMCITVGAIYGDVNIDSLLCATPTLTSFILNDLYVTTVNAFYTEFQHSYGATYKLNIWIDEQIKAPFISVYCSYANASGELKSVIIHTDDFDYESKTVENVREWFAHFLADQPVIPFKRLIAIDNESNLVTAFKDEPCIKCSVQHLTNILQLASTKAANNTNSELPDFTNLLSSCVDLVVHFDQISDQYQLPEELNKCTDDKWTSILGLFRSINNQYDNILSAVNATNATHMLSVEKSTLTAIVEFFKVFEDAILQLSSSTEPTLNLVIPWVAKLQKHCAVESHDPAALKQFKTNIGLEINDRLVKSITVYHRMATFLDPRFKKMVFGSPSEHREASVKVKCLVKECMESPNMEELVDSRKAHVDTNDRFSDLYSTNSFDTSKCEKAALEEVDKYLAEPFQIVNQDLSQQNKFPVLKYWKQHSDIYPNLCRIAMWLLSCPASCVQENEMTFWSNNWLINCPRFPIPPDNVNKVLFVKTFQGL</sequence>
<evidence type="ECO:0000256" key="4">
    <source>
        <dbReference type="ARBA" id="ARBA00022833"/>
    </source>
</evidence>
<dbReference type="AlphaFoldDB" id="A0A8X6F509"/>
<organism evidence="8 9">
    <name type="scientific">Trichonephila clavata</name>
    <name type="common">Joro spider</name>
    <name type="synonym">Nephila clavata</name>
    <dbReference type="NCBI Taxonomy" id="2740835"/>
    <lineage>
        <taxon>Eukaryota</taxon>
        <taxon>Metazoa</taxon>
        <taxon>Ecdysozoa</taxon>
        <taxon>Arthropoda</taxon>
        <taxon>Chelicerata</taxon>
        <taxon>Arachnida</taxon>
        <taxon>Araneae</taxon>
        <taxon>Araneomorphae</taxon>
        <taxon>Entelegynae</taxon>
        <taxon>Araneoidea</taxon>
        <taxon>Nephilidae</taxon>
        <taxon>Trichonephila</taxon>
    </lineage>
</organism>
<dbReference type="Pfam" id="PF05699">
    <property type="entry name" value="Dimer_Tnp_hAT"/>
    <property type="match status" value="1"/>
</dbReference>
<evidence type="ECO:0000313" key="8">
    <source>
        <dbReference type="EMBL" id="GFQ71213.1"/>
    </source>
</evidence>
<keyword evidence="3" id="KW-0863">Zinc-finger</keyword>
<keyword evidence="2" id="KW-0479">Metal-binding</keyword>
<dbReference type="GO" id="GO:0005634">
    <property type="term" value="C:nucleus"/>
    <property type="evidence" value="ECO:0007669"/>
    <property type="project" value="UniProtKB-SubCell"/>
</dbReference>
<dbReference type="PANTHER" id="PTHR46481">
    <property type="entry name" value="ZINC FINGER BED DOMAIN-CONTAINING PROTEIN 4"/>
    <property type="match status" value="1"/>
</dbReference>
<reference evidence="8" key="1">
    <citation type="submission" date="2020-07" db="EMBL/GenBank/DDBJ databases">
        <title>Multicomponent nature underlies the extraordinary mechanical properties of spider dragline silk.</title>
        <authorList>
            <person name="Kono N."/>
            <person name="Nakamura H."/>
            <person name="Mori M."/>
            <person name="Yoshida Y."/>
            <person name="Ohtoshi R."/>
            <person name="Malay A.D."/>
            <person name="Moran D.A.P."/>
            <person name="Tomita M."/>
            <person name="Numata K."/>
            <person name="Arakawa K."/>
        </authorList>
    </citation>
    <scope>NUCLEOTIDE SEQUENCE</scope>
</reference>
<dbReference type="InterPro" id="IPR052035">
    <property type="entry name" value="ZnF_BED_domain_contain"/>
</dbReference>
<evidence type="ECO:0000256" key="6">
    <source>
        <dbReference type="SAM" id="MobiDB-lite"/>
    </source>
</evidence>
<protein>
    <submittedName>
        <fullName evidence="8">Zinc finger protein 618</fullName>
    </submittedName>
</protein>
<dbReference type="Gene3D" id="1.10.10.1070">
    <property type="entry name" value="Zinc finger, BED domain-containing"/>
    <property type="match status" value="1"/>
</dbReference>
<comment type="subcellular location">
    <subcellularLocation>
        <location evidence="1">Nucleus</location>
    </subcellularLocation>
</comment>
<proteinExistence type="predicted"/>
<evidence type="ECO:0000256" key="5">
    <source>
        <dbReference type="ARBA" id="ARBA00023242"/>
    </source>
</evidence>
<dbReference type="PANTHER" id="PTHR46481:SF10">
    <property type="entry name" value="ZINC FINGER BED DOMAIN-CONTAINING PROTEIN 39"/>
    <property type="match status" value="1"/>
</dbReference>
<dbReference type="GO" id="GO:0046983">
    <property type="term" value="F:protein dimerization activity"/>
    <property type="evidence" value="ECO:0007669"/>
    <property type="project" value="InterPro"/>
</dbReference>
<dbReference type="OrthoDB" id="10051975at2759"/>
<evidence type="ECO:0000259" key="7">
    <source>
        <dbReference type="Pfam" id="PF05699"/>
    </source>
</evidence>
<evidence type="ECO:0000256" key="2">
    <source>
        <dbReference type="ARBA" id="ARBA00022723"/>
    </source>
</evidence>
<gene>
    <name evidence="8" type="primary">ZNF618_1</name>
    <name evidence="8" type="ORF">TNCT_292571</name>
</gene>
<feature type="region of interest" description="Disordered" evidence="6">
    <location>
        <begin position="199"/>
        <end position="229"/>
    </location>
</feature>
<dbReference type="Proteomes" id="UP000887116">
    <property type="component" value="Unassembled WGS sequence"/>
</dbReference>
<evidence type="ECO:0000256" key="3">
    <source>
        <dbReference type="ARBA" id="ARBA00022771"/>
    </source>
</evidence>
<dbReference type="InterPro" id="IPR008906">
    <property type="entry name" value="HATC_C_dom"/>
</dbReference>
<dbReference type="GO" id="GO:0008270">
    <property type="term" value="F:zinc ion binding"/>
    <property type="evidence" value="ECO:0007669"/>
    <property type="project" value="UniProtKB-KW"/>
</dbReference>
<dbReference type="SUPFAM" id="SSF140996">
    <property type="entry name" value="Hermes dimerisation domain"/>
    <property type="match status" value="1"/>
</dbReference>
<name>A0A8X6F509_TRICU</name>
<evidence type="ECO:0000256" key="1">
    <source>
        <dbReference type="ARBA" id="ARBA00004123"/>
    </source>
</evidence>
<evidence type="ECO:0000313" key="9">
    <source>
        <dbReference type="Proteomes" id="UP000887116"/>
    </source>
</evidence>
<dbReference type="EMBL" id="BMAO01001123">
    <property type="protein sequence ID" value="GFQ71213.1"/>
    <property type="molecule type" value="Genomic_DNA"/>
</dbReference>